<dbReference type="OrthoDB" id="2150604at2759"/>
<dbReference type="Gene3D" id="3.30.559.30">
    <property type="entry name" value="Nonribosomal peptide synthetase, condensation domain"/>
    <property type="match status" value="1"/>
</dbReference>
<accession>A0A1W2TSF8</accession>
<protein>
    <recommendedName>
        <fullName evidence="4">Alcohol acetyltransferase</fullName>
    </recommendedName>
</protein>
<evidence type="ECO:0000313" key="2">
    <source>
        <dbReference type="EMBL" id="GAP91435.2"/>
    </source>
</evidence>
<name>A0A1W2TSF8_ROSNE</name>
<dbReference type="AlphaFoldDB" id="A0A1W2TSF8"/>
<dbReference type="InterPro" id="IPR023213">
    <property type="entry name" value="CAT-like_dom_sf"/>
</dbReference>
<keyword evidence="3" id="KW-1185">Reference proteome</keyword>
<dbReference type="OMA" id="KPRVGAW"/>
<feature type="compositionally biased region" description="Pro residues" evidence="1">
    <location>
        <begin position="379"/>
        <end position="390"/>
    </location>
</feature>
<dbReference type="Gene3D" id="3.30.559.10">
    <property type="entry name" value="Chloramphenicol acetyltransferase-like domain"/>
    <property type="match status" value="1"/>
</dbReference>
<sequence length="546" mass="59245">MAVTKKDANSDRPHIIRPFGNLECYEFHMLQLRFLGSTIVNCRYSIPPSLAAPEHRNLVVARVEEAIARVVLEHAALRVDVVRADTRRPAWVAVDRIDLAHHLLWEDVDAADAEYEEILRDRIERRLDEPYGASLAGRPWWRVLVLFRAAGRRRRRPPSLDVIFDYSHGLGDGTSGKIFHETLLRALNLGAAPGTGRTETEADPVLVGRVLRVPAAASPLPPPAEKAARFPVSAGFALRTAWRELRPPGLFPTTTAAQARWAPIRAAPAPYRTRFRAFDVGPAALRALVAACRARRTTVTGLLHALLLASAAARVPARDAAAFAGSTALDLRRHLPGGRRGAMANYVSLTTHEFGPDVVRRVRDAAASASASATERGGEPPPLSPSLSPPPPPPLVDVVWECAARVRAEIQARLDRGLRNDLVGLMKFVPDWRAQLRDEAAKPRPHSFVVTNLGVVDGGPRAEVEVEVEVEADGETGEGGEGWGIEHSVFAVSAEVCGAAFQAAPISVRGGALCVSCSWQDGVVDVRLAEAIVADLERWLRFLGTS</sequence>
<dbReference type="EMBL" id="DF977507">
    <property type="protein sequence ID" value="GAP91435.2"/>
    <property type="molecule type" value="Genomic_DNA"/>
</dbReference>
<dbReference type="GO" id="GO:0008080">
    <property type="term" value="F:N-acetyltransferase activity"/>
    <property type="evidence" value="ECO:0007669"/>
    <property type="project" value="TreeGrafter"/>
</dbReference>
<reference evidence="2" key="1">
    <citation type="submission" date="2016-03" db="EMBL/GenBank/DDBJ databases">
        <title>Draft genome sequence of Rosellinia necatrix.</title>
        <authorList>
            <person name="Kanematsu S."/>
        </authorList>
    </citation>
    <scope>NUCLEOTIDE SEQUENCE [LARGE SCALE GENOMIC DNA]</scope>
    <source>
        <strain evidence="2">W97</strain>
    </source>
</reference>
<evidence type="ECO:0000313" key="3">
    <source>
        <dbReference type="Proteomes" id="UP000054516"/>
    </source>
</evidence>
<feature type="region of interest" description="Disordered" evidence="1">
    <location>
        <begin position="365"/>
        <end position="390"/>
    </location>
</feature>
<proteinExistence type="predicted"/>
<organism evidence="2">
    <name type="scientific">Rosellinia necatrix</name>
    <name type="common">White root-rot fungus</name>
    <dbReference type="NCBI Taxonomy" id="77044"/>
    <lineage>
        <taxon>Eukaryota</taxon>
        <taxon>Fungi</taxon>
        <taxon>Dikarya</taxon>
        <taxon>Ascomycota</taxon>
        <taxon>Pezizomycotina</taxon>
        <taxon>Sordariomycetes</taxon>
        <taxon>Xylariomycetidae</taxon>
        <taxon>Xylariales</taxon>
        <taxon>Xylariaceae</taxon>
        <taxon>Rosellinia</taxon>
    </lineage>
</organism>
<dbReference type="PANTHER" id="PTHR28037">
    <property type="entry name" value="ALCOHOL O-ACETYLTRANSFERASE 1-RELATED"/>
    <property type="match status" value="1"/>
</dbReference>
<dbReference type="STRING" id="77044.A0A1W2TSF8"/>
<dbReference type="SUPFAM" id="SSF52777">
    <property type="entry name" value="CoA-dependent acyltransferases"/>
    <property type="match status" value="1"/>
</dbReference>
<dbReference type="InterPro" id="IPR052058">
    <property type="entry name" value="Alcohol_O-acetyltransferase"/>
</dbReference>
<dbReference type="Proteomes" id="UP000054516">
    <property type="component" value="Unassembled WGS sequence"/>
</dbReference>
<gene>
    <name evidence="2" type="ORF">SAMD00023353_6200150</name>
</gene>
<evidence type="ECO:0008006" key="4">
    <source>
        <dbReference type="Google" id="ProtNLM"/>
    </source>
</evidence>
<dbReference type="PANTHER" id="PTHR28037:SF1">
    <property type="entry name" value="ALCOHOL O-ACETYLTRANSFERASE 1-RELATED"/>
    <property type="match status" value="1"/>
</dbReference>
<evidence type="ECO:0000256" key="1">
    <source>
        <dbReference type="SAM" id="MobiDB-lite"/>
    </source>
</evidence>